<evidence type="ECO:0000256" key="3">
    <source>
        <dbReference type="ARBA" id="ARBA00022692"/>
    </source>
</evidence>
<dbReference type="PANTHER" id="PTHR14064">
    <property type="entry name" value="CHONDROMODULIN-RELATED"/>
    <property type="match status" value="1"/>
</dbReference>
<dbReference type="Pfam" id="PF04089">
    <property type="entry name" value="BRICHOS"/>
    <property type="match status" value="1"/>
</dbReference>
<comment type="subcellular location">
    <subcellularLocation>
        <location evidence="1">Membrane</location>
        <topology evidence="1">Single-pass membrane protein</topology>
    </subcellularLocation>
</comment>
<evidence type="ECO:0000256" key="2">
    <source>
        <dbReference type="ARBA" id="ARBA00009898"/>
    </source>
</evidence>
<evidence type="ECO:0000256" key="1">
    <source>
        <dbReference type="ARBA" id="ARBA00004167"/>
    </source>
</evidence>
<dbReference type="PANTHER" id="PTHR14064:SF5">
    <property type="entry name" value="LEUKOCYTE CELL-DERIVED CHEMOTAXIN 1"/>
    <property type="match status" value="1"/>
</dbReference>
<evidence type="ECO:0000256" key="4">
    <source>
        <dbReference type="ARBA" id="ARBA00022989"/>
    </source>
</evidence>
<keyword evidence="11" id="KW-1185">Reference proteome</keyword>
<dbReference type="InterPro" id="IPR007084">
    <property type="entry name" value="BRICHOS_dom"/>
</dbReference>
<reference evidence="10" key="1">
    <citation type="submission" date="2025-08" db="UniProtKB">
        <authorList>
            <consortium name="Ensembl"/>
        </authorList>
    </citation>
    <scope>IDENTIFICATION</scope>
</reference>
<keyword evidence="5" id="KW-0472">Membrane</keyword>
<dbReference type="GO" id="GO:0016020">
    <property type="term" value="C:membrane"/>
    <property type="evidence" value="ECO:0007669"/>
    <property type="project" value="UniProtKB-SubCell"/>
</dbReference>
<evidence type="ECO:0000313" key="10">
    <source>
        <dbReference type="Ensembl" id="ENSEBUP00000004728.1"/>
    </source>
</evidence>
<dbReference type="Gene3D" id="3.30.390.150">
    <property type="match status" value="1"/>
</dbReference>
<keyword evidence="7" id="KW-0325">Glycoprotein</keyword>
<dbReference type="SMART" id="SM01039">
    <property type="entry name" value="BRICHOS"/>
    <property type="match status" value="1"/>
</dbReference>
<dbReference type="Ensembl" id="ENSEBUT00000005166.1">
    <property type="protein sequence ID" value="ENSEBUP00000004728.1"/>
    <property type="gene ID" value="ENSEBUG00000003258.1"/>
</dbReference>
<organism evidence="10 11">
    <name type="scientific">Eptatretus burgeri</name>
    <name type="common">Inshore hagfish</name>
    <dbReference type="NCBI Taxonomy" id="7764"/>
    <lineage>
        <taxon>Eukaryota</taxon>
        <taxon>Metazoa</taxon>
        <taxon>Chordata</taxon>
        <taxon>Craniata</taxon>
        <taxon>Vertebrata</taxon>
        <taxon>Cyclostomata</taxon>
        <taxon>Myxini</taxon>
        <taxon>Myxiniformes</taxon>
        <taxon>Myxinidae</taxon>
        <taxon>Eptatretinae</taxon>
        <taxon>Eptatretus</taxon>
    </lineage>
</organism>
<name>A0A8C4NAF6_EPTBU</name>
<evidence type="ECO:0000259" key="9">
    <source>
        <dbReference type="PROSITE" id="PS50869"/>
    </source>
</evidence>
<dbReference type="InterPro" id="IPR043405">
    <property type="entry name" value="Chondromodulin/Tenomodulin"/>
</dbReference>
<proteinExistence type="inferred from homology"/>
<evidence type="ECO:0000313" key="11">
    <source>
        <dbReference type="Proteomes" id="UP000694388"/>
    </source>
</evidence>
<dbReference type="GO" id="GO:0001937">
    <property type="term" value="P:negative regulation of endothelial cell proliferation"/>
    <property type="evidence" value="ECO:0007669"/>
    <property type="project" value="TreeGrafter"/>
</dbReference>
<evidence type="ECO:0000256" key="7">
    <source>
        <dbReference type="ARBA" id="ARBA00023180"/>
    </source>
</evidence>
<feature type="region of interest" description="Disordered" evidence="8">
    <location>
        <begin position="223"/>
        <end position="245"/>
    </location>
</feature>
<keyword evidence="4" id="KW-1133">Transmembrane helix</keyword>
<keyword evidence="6" id="KW-1015">Disulfide bond</keyword>
<feature type="domain" description="BRICHOS" evidence="9">
    <location>
        <begin position="102"/>
        <end position="213"/>
    </location>
</feature>
<evidence type="ECO:0000256" key="8">
    <source>
        <dbReference type="SAM" id="MobiDB-lite"/>
    </source>
</evidence>
<dbReference type="GeneTree" id="ENSGT00480000042679"/>
<dbReference type="Proteomes" id="UP000694388">
    <property type="component" value="Unplaced"/>
</dbReference>
<evidence type="ECO:0000256" key="5">
    <source>
        <dbReference type="ARBA" id="ARBA00023136"/>
    </source>
</evidence>
<sequence>MRKTTWHSESYLRQTLLSLETRVDIFEIMRSAFIKVGHHGWACLHLAVLFPLSLMTAASSVKIPEEQNKELPLRFRVAIDGGSSDVWFEVDPKTNLQMLRTGQGHDQIIEIRDYRLGLAAVKFYQSPHCYIKALPHLHFGSLSSKFPKRESSVAVKEIQMQEEKLFITSRPPTSQDTLPQEPVWVPSTMPMRDTKFLGPRLNQLCANRPVYWLHPFENHRKTGAERKKRHKRQLEEGYPETDTEYNYEGGWEEVYDAEEERMETEELWDMEEEEKQLIEEKEERLTQGFRNDSYNPENPYHRAELGEQDRSVTFDPMLDHKGFCCIACRRGYRHCHRVCEPLRGYWPWPYNYRGCRKHCNIIMPCSWWAARVLGVV</sequence>
<dbReference type="AlphaFoldDB" id="A0A8C4NAF6"/>
<keyword evidence="3" id="KW-0812">Transmembrane</keyword>
<comment type="similarity">
    <text evidence="2">Belongs to the chondromodulin-1 family.</text>
</comment>
<dbReference type="PROSITE" id="PS50869">
    <property type="entry name" value="BRICHOS"/>
    <property type="match status" value="1"/>
</dbReference>
<accession>A0A8C4NAF6</accession>
<protein>
    <submittedName>
        <fullName evidence="10">Chondromodulin</fullName>
    </submittedName>
</protein>
<reference evidence="10" key="2">
    <citation type="submission" date="2025-09" db="UniProtKB">
        <authorList>
            <consortium name="Ensembl"/>
        </authorList>
    </citation>
    <scope>IDENTIFICATION</scope>
</reference>
<dbReference type="GO" id="GO:0016525">
    <property type="term" value="P:negative regulation of angiogenesis"/>
    <property type="evidence" value="ECO:0007669"/>
    <property type="project" value="TreeGrafter"/>
</dbReference>
<evidence type="ECO:0000256" key="6">
    <source>
        <dbReference type="ARBA" id="ARBA00023157"/>
    </source>
</evidence>